<evidence type="ECO:0000256" key="9">
    <source>
        <dbReference type="ARBA" id="ARBA00023237"/>
    </source>
</evidence>
<evidence type="ECO:0000313" key="13">
    <source>
        <dbReference type="Proteomes" id="UP001501565"/>
    </source>
</evidence>
<dbReference type="PRINTS" id="PR01008">
    <property type="entry name" value="FLGLRINGFLGH"/>
</dbReference>
<evidence type="ECO:0000313" key="12">
    <source>
        <dbReference type="EMBL" id="GAA3913482.1"/>
    </source>
</evidence>
<evidence type="ECO:0000256" key="3">
    <source>
        <dbReference type="ARBA" id="ARBA00006929"/>
    </source>
</evidence>
<protein>
    <recommendedName>
        <fullName evidence="11">Flagellar L-ring protein</fullName>
    </recommendedName>
    <alternativeName>
        <fullName evidence="11">Basal body L-ring protein</fullName>
    </alternativeName>
</protein>
<sequence>MNKNSKLLMVAVAAIIISGCSKDIVKPDDPMYAPIQPTALVPPERQDGSLYQARYNMGLFNDRRAHRIGDIITIVLSEQTNAKKSANTELTKEQDIQFDPGVLLGKDMGNQITSTIPLLKDLGLLTSLSQNREFTGEGDSDQSNSLSGQITVTVSNVLPNGVLEVRGEKWMTFNQGDEYIRIRGLVRPDDIADDNTIMSNRLADARITYSGTGDLADANRQGWVARFFNSDYWPF</sequence>
<comment type="similarity">
    <text evidence="3 11">Belongs to the FlgH family.</text>
</comment>
<comment type="subcellular location">
    <subcellularLocation>
        <location evidence="11">Cell outer membrane</location>
        <topology evidence="11">Lipid-anchor</topology>
    </subcellularLocation>
    <subcellularLocation>
        <location evidence="11">Bacterial flagellum basal body</location>
    </subcellularLocation>
    <subcellularLocation>
        <location evidence="2">Membrane</location>
        <topology evidence="2">Lipid-anchor</topology>
    </subcellularLocation>
</comment>
<dbReference type="InterPro" id="IPR000527">
    <property type="entry name" value="Flag_Lring"/>
</dbReference>
<evidence type="ECO:0000256" key="8">
    <source>
        <dbReference type="ARBA" id="ARBA00023143"/>
    </source>
</evidence>
<dbReference type="Proteomes" id="UP001501565">
    <property type="component" value="Unassembled WGS sequence"/>
</dbReference>
<dbReference type="Pfam" id="PF02107">
    <property type="entry name" value="FlgH"/>
    <property type="match status" value="1"/>
</dbReference>
<keyword evidence="10 11" id="KW-0449">Lipoprotein</keyword>
<reference evidence="13" key="1">
    <citation type="journal article" date="2019" name="Int. J. Syst. Evol. Microbiol.">
        <title>The Global Catalogue of Microorganisms (GCM) 10K type strain sequencing project: providing services to taxonomists for standard genome sequencing and annotation.</title>
        <authorList>
            <consortium name="The Broad Institute Genomics Platform"/>
            <consortium name="The Broad Institute Genome Sequencing Center for Infectious Disease"/>
            <person name="Wu L."/>
            <person name="Ma J."/>
        </authorList>
    </citation>
    <scope>NUCLEOTIDE SEQUENCE [LARGE SCALE GENOMIC DNA]</scope>
    <source>
        <strain evidence="13">JCM 17551</strain>
    </source>
</reference>
<evidence type="ECO:0000256" key="6">
    <source>
        <dbReference type="ARBA" id="ARBA00023136"/>
    </source>
</evidence>
<keyword evidence="12" id="KW-0282">Flagellum</keyword>
<dbReference type="PANTHER" id="PTHR34933:SF1">
    <property type="entry name" value="FLAGELLAR L-RING PROTEIN"/>
    <property type="match status" value="1"/>
</dbReference>
<evidence type="ECO:0000256" key="1">
    <source>
        <dbReference type="ARBA" id="ARBA00002591"/>
    </source>
</evidence>
<keyword evidence="9 11" id="KW-0998">Cell outer membrane</keyword>
<evidence type="ECO:0000256" key="7">
    <source>
        <dbReference type="ARBA" id="ARBA00023139"/>
    </source>
</evidence>
<evidence type="ECO:0000256" key="5">
    <source>
        <dbReference type="ARBA" id="ARBA00022729"/>
    </source>
</evidence>
<dbReference type="PANTHER" id="PTHR34933">
    <property type="entry name" value="FLAGELLAR L-RING PROTEIN"/>
    <property type="match status" value="1"/>
</dbReference>
<keyword evidence="12" id="KW-0969">Cilium</keyword>
<keyword evidence="8 11" id="KW-0975">Bacterial flagellum</keyword>
<keyword evidence="7" id="KW-0564">Palmitate</keyword>
<dbReference type="RefSeq" id="WP_344795175.1">
    <property type="nucleotide sequence ID" value="NZ_BAABBN010000004.1"/>
</dbReference>
<keyword evidence="6 11" id="KW-0472">Membrane</keyword>
<evidence type="ECO:0000256" key="2">
    <source>
        <dbReference type="ARBA" id="ARBA00004635"/>
    </source>
</evidence>
<keyword evidence="5 11" id="KW-0732">Signal</keyword>
<dbReference type="PROSITE" id="PS51257">
    <property type="entry name" value="PROKAR_LIPOPROTEIN"/>
    <property type="match status" value="1"/>
</dbReference>
<gene>
    <name evidence="11 12" type="primary">flgH</name>
    <name evidence="12" type="ORF">GCM10022277_05140</name>
</gene>
<dbReference type="EMBL" id="BAABBN010000004">
    <property type="protein sequence ID" value="GAA3913482.1"/>
    <property type="molecule type" value="Genomic_DNA"/>
</dbReference>
<comment type="caution">
    <text evidence="12">The sequence shown here is derived from an EMBL/GenBank/DDBJ whole genome shotgun (WGS) entry which is preliminary data.</text>
</comment>
<comment type="subunit">
    <text evidence="4 11">The basal body constitutes a major portion of the flagellar organelle and consists of four rings (L,P,S, and M) mounted on a central rod.</text>
</comment>
<name>A0ABP7M3P1_9GAMM</name>
<evidence type="ECO:0000256" key="10">
    <source>
        <dbReference type="ARBA" id="ARBA00023288"/>
    </source>
</evidence>
<comment type="function">
    <text evidence="1 11">Assembles around the rod to form the L-ring and probably protects the motor/basal body from shearing forces during rotation.</text>
</comment>
<proteinExistence type="inferred from homology"/>
<keyword evidence="12" id="KW-0966">Cell projection</keyword>
<dbReference type="NCBIfam" id="NF001304">
    <property type="entry name" value="PRK00249.1-4"/>
    <property type="match status" value="1"/>
</dbReference>
<organism evidence="12 13">
    <name type="scientific">Litoribacillus peritrichatus</name>
    <dbReference type="NCBI Taxonomy" id="718191"/>
    <lineage>
        <taxon>Bacteria</taxon>
        <taxon>Pseudomonadati</taxon>
        <taxon>Pseudomonadota</taxon>
        <taxon>Gammaproteobacteria</taxon>
        <taxon>Oceanospirillales</taxon>
        <taxon>Oceanospirillaceae</taxon>
        <taxon>Litoribacillus</taxon>
    </lineage>
</organism>
<evidence type="ECO:0000256" key="11">
    <source>
        <dbReference type="HAMAP-Rule" id="MF_00415"/>
    </source>
</evidence>
<dbReference type="HAMAP" id="MF_00415">
    <property type="entry name" value="FlgH"/>
    <property type="match status" value="1"/>
</dbReference>
<keyword evidence="13" id="KW-1185">Reference proteome</keyword>
<accession>A0ABP7M3P1</accession>
<evidence type="ECO:0000256" key="4">
    <source>
        <dbReference type="ARBA" id="ARBA00011439"/>
    </source>
</evidence>